<keyword evidence="4" id="KW-1185">Reference proteome</keyword>
<evidence type="ECO:0000256" key="1">
    <source>
        <dbReference type="SAM" id="MobiDB-lite"/>
    </source>
</evidence>
<dbReference type="AlphaFoldDB" id="A0A834MMW8"/>
<name>A0A834MMW8_RHYFE</name>
<protein>
    <submittedName>
        <fullName evidence="3">Uncharacterized protein</fullName>
    </submittedName>
</protein>
<feature type="region of interest" description="Disordered" evidence="1">
    <location>
        <begin position="65"/>
        <end position="98"/>
    </location>
</feature>
<keyword evidence="2" id="KW-1133">Transmembrane helix</keyword>
<accession>A0A834MMW8</accession>
<evidence type="ECO:0000313" key="3">
    <source>
        <dbReference type="EMBL" id="KAF7284744.1"/>
    </source>
</evidence>
<keyword evidence="2" id="KW-0812">Transmembrane</keyword>
<reference evidence="3" key="1">
    <citation type="submission" date="2020-08" db="EMBL/GenBank/DDBJ databases">
        <title>Genome sequencing and assembly of the red palm weevil Rhynchophorus ferrugineus.</title>
        <authorList>
            <person name="Dias G.B."/>
            <person name="Bergman C.M."/>
            <person name="Manee M."/>
        </authorList>
    </citation>
    <scope>NUCLEOTIDE SEQUENCE</scope>
    <source>
        <strain evidence="3">AA-2017</strain>
        <tissue evidence="3">Whole larva</tissue>
    </source>
</reference>
<keyword evidence="2" id="KW-0472">Membrane</keyword>
<dbReference type="EMBL" id="JAACXV010000070">
    <property type="protein sequence ID" value="KAF7284744.1"/>
    <property type="molecule type" value="Genomic_DNA"/>
</dbReference>
<dbReference type="OrthoDB" id="6590397at2759"/>
<organism evidence="3 4">
    <name type="scientific">Rhynchophorus ferrugineus</name>
    <name type="common">Red palm weevil</name>
    <name type="synonym">Curculio ferrugineus</name>
    <dbReference type="NCBI Taxonomy" id="354439"/>
    <lineage>
        <taxon>Eukaryota</taxon>
        <taxon>Metazoa</taxon>
        <taxon>Ecdysozoa</taxon>
        <taxon>Arthropoda</taxon>
        <taxon>Hexapoda</taxon>
        <taxon>Insecta</taxon>
        <taxon>Pterygota</taxon>
        <taxon>Neoptera</taxon>
        <taxon>Endopterygota</taxon>
        <taxon>Coleoptera</taxon>
        <taxon>Polyphaga</taxon>
        <taxon>Cucujiformia</taxon>
        <taxon>Curculionidae</taxon>
        <taxon>Dryophthorinae</taxon>
        <taxon>Rhynchophorus</taxon>
    </lineage>
</organism>
<evidence type="ECO:0000313" key="4">
    <source>
        <dbReference type="Proteomes" id="UP000625711"/>
    </source>
</evidence>
<evidence type="ECO:0000256" key="2">
    <source>
        <dbReference type="SAM" id="Phobius"/>
    </source>
</evidence>
<feature type="transmembrane region" description="Helical" evidence="2">
    <location>
        <begin position="32"/>
        <end position="51"/>
    </location>
</feature>
<proteinExistence type="predicted"/>
<sequence>MSATGILPTYQRFVNGMPVPLRRSFPSRVRSVICMVVVTFCLICFTTFFYLPEFKNSGGRVESMYKTTRTPRKRRGYSDTKTMRKTTPILSATEKNSR</sequence>
<feature type="compositionally biased region" description="Polar residues" evidence="1">
    <location>
        <begin position="88"/>
        <end position="98"/>
    </location>
</feature>
<comment type="caution">
    <text evidence="3">The sequence shown here is derived from an EMBL/GenBank/DDBJ whole genome shotgun (WGS) entry which is preliminary data.</text>
</comment>
<dbReference type="Proteomes" id="UP000625711">
    <property type="component" value="Unassembled WGS sequence"/>
</dbReference>
<gene>
    <name evidence="3" type="ORF">GWI33_021613</name>
</gene>